<accession>A0A194ADU1</accession>
<dbReference type="OrthoDB" id="9775208at2"/>
<keyword evidence="2" id="KW-1185">Reference proteome</keyword>
<sequence length="371" mass="42858">MIKICLISFNALPILMNNKKSSMGGAELQFVLLANHLAYHSFSVDFIVNGEGQETSFIKNKIKIHSLFLKYLKGKKKNIFCDWIKLFLCLRKIDADIYMIKTPRHLLFLLAVFNFFYNKKIVFVGQIDEDVMPSRVLAKDGVIGLILYRLGLTNISFTIAQNYCQLKGFVCSFNQRSVLVRNYTSLNEPCCSAKKKYILWVGNNHAKKHPELFIKLAQELPEFHFVMIMSTTPQKPHDDDIIEMTRSMTNISYLGYIPFSSIGRYFCEASLFVGTSDMEGFPNTYLQAWQTKTPVVSLYVDPDCVITTYNLGKVSKTFEQLCVDVKTMMINKSERLLIGDNCFEYIGKFHSQQIVTQKYMSFFNYLMKYDD</sequence>
<dbReference type="Pfam" id="PF13692">
    <property type="entry name" value="Glyco_trans_1_4"/>
    <property type="match status" value="1"/>
</dbReference>
<gene>
    <name evidence="1" type="ORF">DPF_0048</name>
</gene>
<evidence type="ECO:0000313" key="2">
    <source>
        <dbReference type="Proteomes" id="UP000095200"/>
    </source>
</evidence>
<reference evidence="2" key="1">
    <citation type="submission" date="2016-06" db="EMBL/GenBank/DDBJ databases">
        <title>Draft genome sequence of Desulfoplanes formicivorans strain Pf12B.</title>
        <authorList>
            <person name="Watanabe M."/>
            <person name="Kojima H."/>
            <person name="Fukui M."/>
        </authorList>
    </citation>
    <scope>NUCLEOTIDE SEQUENCE [LARGE SCALE GENOMIC DNA]</scope>
    <source>
        <strain evidence="2">Pf12B</strain>
    </source>
</reference>
<dbReference type="Proteomes" id="UP000095200">
    <property type="component" value="Unassembled WGS sequence"/>
</dbReference>
<proteinExistence type="predicted"/>
<dbReference type="STRING" id="1592317.DPF_0048"/>
<dbReference type="GO" id="GO:0016740">
    <property type="term" value="F:transferase activity"/>
    <property type="evidence" value="ECO:0007669"/>
    <property type="project" value="UniProtKB-KW"/>
</dbReference>
<name>A0A194ADU1_9BACT</name>
<dbReference type="AlphaFoldDB" id="A0A194ADU1"/>
<organism evidence="1 2">
    <name type="scientific">Desulfoplanes formicivorans</name>
    <dbReference type="NCBI Taxonomy" id="1592317"/>
    <lineage>
        <taxon>Bacteria</taxon>
        <taxon>Pseudomonadati</taxon>
        <taxon>Thermodesulfobacteriota</taxon>
        <taxon>Desulfovibrionia</taxon>
        <taxon>Desulfovibrionales</taxon>
        <taxon>Desulfoplanaceae</taxon>
        <taxon>Desulfoplanes</taxon>
    </lineage>
</organism>
<keyword evidence="1" id="KW-0808">Transferase</keyword>
<dbReference type="Gene3D" id="3.40.50.2000">
    <property type="entry name" value="Glycogen Phosphorylase B"/>
    <property type="match status" value="1"/>
</dbReference>
<protein>
    <submittedName>
        <fullName evidence="1">Glycosyl transferase group 1</fullName>
    </submittedName>
</protein>
<dbReference type="SUPFAM" id="SSF53756">
    <property type="entry name" value="UDP-Glycosyltransferase/glycogen phosphorylase"/>
    <property type="match status" value="1"/>
</dbReference>
<evidence type="ECO:0000313" key="1">
    <source>
        <dbReference type="EMBL" id="GAU07370.1"/>
    </source>
</evidence>
<comment type="caution">
    <text evidence="1">The sequence shown here is derived from an EMBL/GenBank/DDBJ whole genome shotgun (WGS) entry which is preliminary data.</text>
</comment>
<dbReference type="EMBL" id="BDFE01000003">
    <property type="protein sequence ID" value="GAU07370.1"/>
    <property type="molecule type" value="Genomic_DNA"/>
</dbReference>